<dbReference type="EMBL" id="CP020946">
    <property type="protein sequence ID" value="ASD63962.1"/>
    <property type="molecule type" value="Genomic_DNA"/>
</dbReference>
<evidence type="ECO:0000313" key="1">
    <source>
        <dbReference type="EMBL" id="ASD63962.1"/>
    </source>
</evidence>
<reference evidence="1 2" key="1">
    <citation type="submission" date="2017-04" db="EMBL/GenBank/DDBJ databases">
        <title>Whole genome sequence of Bdellovibrio bacteriovorus strain SSB218315.</title>
        <authorList>
            <person name="Oyedara O."/>
            <person name="Rodriguez-Perez M.A."/>
        </authorList>
    </citation>
    <scope>NUCLEOTIDE SEQUENCE [LARGE SCALE GENOMIC DNA]</scope>
    <source>
        <strain evidence="1 2">SSB218315</strain>
    </source>
</reference>
<dbReference type="RefSeq" id="WP_088565462.1">
    <property type="nucleotide sequence ID" value="NZ_CP020946.1"/>
</dbReference>
<evidence type="ECO:0000313" key="2">
    <source>
        <dbReference type="Proteomes" id="UP000197003"/>
    </source>
</evidence>
<dbReference type="AlphaFoldDB" id="A0A1Z3N912"/>
<accession>A0A1Z3N912</accession>
<gene>
    <name evidence="1" type="ORF">B9G79_10470</name>
</gene>
<name>A0A1Z3N912_BDEBC</name>
<sequence>MQIGKLKEENVELLENHSGLGFANKTKMLDFAMDLLREKMKRERRRKEREQLLEDYSKSSVEHYFKALDGEDFE</sequence>
<dbReference type="Proteomes" id="UP000197003">
    <property type="component" value="Chromosome"/>
</dbReference>
<organism evidence="1 2">
    <name type="scientific">Bdellovibrio bacteriovorus</name>
    <dbReference type="NCBI Taxonomy" id="959"/>
    <lineage>
        <taxon>Bacteria</taxon>
        <taxon>Pseudomonadati</taxon>
        <taxon>Bdellovibrionota</taxon>
        <taxon>Bdellovibrionia</taxon>
        <taxon>Bdellovibrionales</taxon>
        <taxon>Pseudobdellovibrionaceae</taxon>
        <taxon>Bdellovibrio</taxon>
    </lineage>
</organism>
<proteinExistence type="predicted"/>
<protein>
    <submittedName>
        <fullName evidence="1">Uncharacterized protein</fullName>
    </submittedName>
</protein>